<accession>A0A371JBY3</accession>
<gene>
    <name evidence="1" type="ORF">CG710_015750</name>
</gene>
<proteinExistence type="predicted"/>
<evidence type="ECO:0008006" key="3">
    <source>
        <dbReference type="Google" id="ProtNLM"/>
    </source>
</evidence>
<dbReference type="AlphaFoldDB" id="A0A371JBY3"/>
<protein>
    <recommendedName>
        <fullName evidence="3">Resolvase/invertase-type recombinase catalytic domain-containing protein</fullName>
    </recommendedName>
</protein>
<comment type="caution">
    <text evidence="1">The sequence shown here is derived from an EMBL/GenBank/DDBJ whole genome shotgun (WGS) entry which is preliminary data.</text>
</comment>
<name>A0A371JBY3_9FIRM</name>
<dbReference type="OrthoDB" id="102883at186803"/>
<dbReference type="Proteomes" id="UP000216411">
    <property type="component" value="Unassembled WGS sequence"/>
</dbReference>
<evidence type="ECO:0000313" key="2">
    <source>
        <dbReference type="Proteomes" id="UP000216411"/>
    </source>
</evidence>
<dbReference type="RefSeq" id="WP_094375936.1">
    <property type="nucleotide sequence ID" value="NZ_NOKA02000043.1"/>
</dbReference>
<sequence>MRCVRNTEKKIESAGVGFIRSRKSDYRLMNMCQEMREYARNNGVYLVDVITDRCEEILEDGTTDVDREIIGKLEGWMKKDFITVVFVRKLDDITMDKDDQQHFLARARELGVSIFSIEAGSNLTISEEVDIPDVIGYLATFWDGGRDC</sequence>
<dbReference type="InterPro" id="IPR036162">
    <property type="entry name" value="Resolvase-like_N_sf"/>
</dbReference>
<organism evidence="1 2">
    <name type="scientific">Lachnotalea glycerini</name>
    <dbReference type="NCBI Taxonomy" id="1763509"/>
    <lineage>
        <taxon>Bacteria</taxon>
        <taxon>Bacillati</taxon>
        <taxon>Bacillota</taxon>
        <taxon>Clostridia</taxon>
        <taxon>Lachnospirales</taxon>
        <taxon>Lachnospiraceae</taxon>
        <taxon>Lachnotalea</taxon>
    </lineage>
</organism>
<keyword evidence="2" id="KW-1185">Reference proteome</keyword>
<evidence type="ECO:0000313" key="1">
    <source>
        <dbReference type="EMBL" id="RDY30261.1"/>
    </source>
</evidence>
<reference evidence="1 2" key="1">
    <citation type="journal article" date="2017" name="Genome Announc.">
        <title>Draft Genome Sequence of a Sporulating and Motile Strain of Lachnotalea glycerini Isolated from Water in Quebec City, Canada.</title>
        <authorList>
            <person name="Maheux A.F."/>
            <person name="Boudreau D.K."/>
            <person name="Berube E."/>
            <person name="Boissinot M."/>
            <person name="Raymond F."/>
            <person name="Brodeur S."/>
            <person name="Corbeil J."/>
            <person name="Isabel S."/>
            <person name="Omar R.F."/>
            <person name="Bergeron M.G."/>
        </authorList>
    </citation>
    <scope>NUCLEOTIDE SEQUENCE [LARGE SCALE GENOMIC DNA]</scope>
    <source>
        <strain evidence="1 2">CCRI-19302</strain>
    </source>
</reference>
<dbReference type="EMBL" id="NOKA02000043">
    <property type="protein sequence ID" value="RDY30261.1"/>
    <property type="molecule type" value="Genomic_DNA"/>
</dbReference>
<dbReference type="GO" id="GO:0000150">
    <property type="term" value="F:DNA strand exchange activity"/>
    <property type="evidence" value="ECO:0007669"/>
    <property type="project" value="InterPro"/>
</dbReference>
<dbReference type="GO" id="GO:0003677">
    <property type="term" value="F:DNA binding"/>
    <property type="evidence" value="ECO:0007669"/>
    <property type="project" value="InterPro"/>
</dbReference>
<dbReference type="Gene3D" id="3.40.50.1390">
    <property type="entry name" value="Resolvase, N-terminal catalytic domain"/>
    <property type="match status" value="1"/>
</dbReference>